<sequence>MQPVIRRRIAIGAGSLPGVFSTVPAARSSSLQTSPPQPLSRPKQTPLSLPRQQQCRPFSVSLRLTQEAQSQSPPVENALPSSGTSHLTSRSLISLSGPDAAKFLKGIITNELPTNYTTLTYAAFLSAQGRILNDVFIYLDPRSQSPDDFLIEVSTPEAPTLAKHLKRYKLRSKCTISLLSPEEANIYAVWGTTTTPSSSTENPHLYPDPRFPSSAPCHRLLAFGSEQPTTTQPEQIYHVLRYSLGIAEGQAEILRDSALPHESNLDLLSGVDFKKGCYVGQELTIRTEHRGVVRKRILPAVLYSSAASSPPSSLQYSDVELASKIAPGVNVTRVGKRGRPAGKWLGGVGNLGLVLGRLEMMTDLKLPGEDSVGVGMGYKEGDEFEVEVEGQEEKVRVKAFVPGWLRERLGEKMEKKMRRG</sequence>
<dbReference type="Proteomes" id="UP001303160">
    <property type="component" value="Unassembled WGS sequence"/>
</dbReference>
<dbReference type="AlphaFoldDB" id="A0AAN6XC66"/>
<dbReference type="Gene3D" id="3.30.1360.120">
    <property type="entry name" value="Probable tRNA modification gtpase trme, domain 1"/>
    <property type="match status" value="2"/>
</dbReference>
<evidence type="ECO:0000313" key="7">
    <source>
        <dbReference type="EMBL" id="KAK4197428.1"/>
    </source>
</evidence>
<evidence type="ECO:0000313" key="8">
    <source>
        <dbReference type="Proteomes" id="UP001303160"/>
    </source>
</evidence>
<evidence type="ECO:0000256" key="3">
    <source>
        <dbReference type="ARBA" id="ARBA00023128"/>
    </source>
</evidence>
<dbReference type="InterPro" id="IPR017703">
    <property type="entry name" value="YgfZ/GCV_T_CS"/>
</dbReference>
<evidence type="ECO:0000256" key="5">
    <source>
        <dbReference type="ARBA" id="ARBA00093637"/>
    </source>
</evidence>
<keyword evidence="3" id="KW-0496">Mitochondrion</keyword>
<protein>
    <recommendedName>
        <fullName evidence="5">Iron-sulfur cluster assembly factor IBA57 homolog, mitochondrial</fullName>
    </recommendedName>
</protein>
<name>A0AAN6XC66_9PEZI</name>
<dbReference type="GO" id="GO:0016226">
    <property type="term" value="P:iron-sulfur cluster assembly"/>
    <property type="evidence" value="ECO:0007669"/>
    <property type="project" value="TreeGrafter"/>
</dbReference>
<reference evidence="7" key="1">
    <citation type="journal article" date="2023" name="Mol. Phylogenet. Evol.">
        <title>Genome-scale phylogeny and comparative genomics of the fungal order Sordariales.</title>
        <authorList>
            <person name="Hensen N."/>
            <person name="Bonometti L."/>
            <person name="Westerberg I."/>
            <person name="Brannstrom I.O."/>
            <person name="Guillou S."/>
            <person name="Cros-Aarteil S."/>
            <person name="Calhoun S."/>
            <person name="Haridas S."/>
            <person name="Kuo A."/>
            <person name="Mondo S."/>
            <person name="Pangilinan J."/>
            <person name="Riley R."/>
            <person name="LaButti K."/>
            <person name="Andreopoulos B."/>
            <person name="Lipzen A."/>
            <person name="Chen C."/>
            <person name="Yan M."/>
            <person name="Daum C."/>
            <person name="Ng V."/>
            <person name="Clum A."/>
            <person name="Steindorff A."/>
            <person name="Ohm R.A."/>
            <person name="Martin F."/>
            <person name="Silar P."/>
            <person name="Natvig D.O."/>
            <person name="Lalanne C."/>
            <person name="Gautier V."/>
            <person name="Ament-Velasquez S.L."/>
            <person name="Kruys A."/>
            <person name="Hutchinson M.I."/>
            <person name="Powell A.J."/>
            <person name="Barry K."/>
            <person name="Miller A.N."/>
            <person name="Grigoriev I.V."/>
            <person name="Debuchy R."/>
            <person name="Gladieux P."/>
            <person name="Hiltunen Thoren M."/>
            <person name="Johannesson H."/>
        </authorList>
    </citation>
    <scope>NUCLEOTIDE SEQUENCE</scope>
    <source>
        <strain evidence="7">CBS 315.58</strain>
    </source>
</reference>
<dbReference type="EMBL" id="MU863963">
    <property type="protein sequence ID" value="KAK4197428.1"/>
    <property type="molecule type" value="Genomic_DNA"/>
</dbReference>
<dbReference type="GO" id="GO:0005759">
    <property type="term" value="C:mitochondrial matrix"/>
    <property type="evidence" value="ECO:0007669"/>
    <property type="project" value="UniProtKB-SubCell"/>
</dbReference>
<dbReference type="NCBIfam" id="TIGR03317">
    <property type="entry name" value="ygfZ_signature"/>
    <property type="match status" value="1"/>
</dbReference>
<comment type="caution">
    <text evidence="7">The sequence shown here is derived from an EMBL/GenBank/DDBJ whole genome shotgun (WGS) entry which is preliminary data.</text>
</comment>
<dbReference type="PANTHER" id="PTHR22602:SF0">
    <property type="entry name" value="TRANSFERASE CAF17, MITOCHONDRIAL-RELATED"/>
    <property type="match status" value="1"/>
</dbReference>
<evidence type="ECO:0000256" key="4">
    <source>
        <dbReference type="ARBA" id="ARBA00093447"/>
    </source>
</evidence>
<keyword evidence="8" id="KW-1185">Reference proteome</keyword>
<feature type="region of interest" description="Disordered" evidence="6">
    <location>
        <begin position="64"/>
        <end position="84"/>
    </location>
</feature>
<evidence type="ECO:0000256" key="2">
    <source>
        <dbReference type="ARBA" id="ARBA00022946"/>
    </source>
</evidence>
<gene>
    <name evidence="7" type="ORF">QBC40DRAFT_103470</name>
</gene>
<feature type="compositionally biased region" description="Polar residues" evidence="6">
    <location>
        <begin position="43"/>
        <end position="52"/>
    </location>
</feature>
<keyword evidence="2" id="KW-0809">Transit peptide</keyword>
<dbReference type="SUPFAM" id="SSF103025">
    <property type="entry name" value="Folate-binding domain"/>
    <property type="match status" value="1"/>
</dbReference>
<feature type="region of interest" description="Disordered" evidence="6">
    <location>
        <begin position="27"/>
        <end position="52"/>
    </location>
</feature>
<evidence type="ECO:0000256" key="1">
    <source>
        <dbReference type="ARBA" id="ARBA00004305"/>
    </source>
</evidence>
<dbReference type="PANTHER" id="PTHR22602">
    <property type="entry name" value="TRANSFERASE CAF17, MITOCHONDRIAL-RELATED"/>
    <property type="match status" value="1"/>
</dbReference>
<dbReference type="InterPro" id="IPR045179">
    <property type="entry name" value="YgfZ/GcvT"/>
</dbReference>
<accession>A0AAN6XC66</accession>
<dbReference type="InterPro" id="IPR027266">
    <property type="entry name" value="TrmE/GcvT-like"/>
</dbReference>
<organism evidence="7 8">
    <name type="scientific">Triangularia verruculosa</name>
    <dbReference type="NCBI Taxonomy" id="2587418"/>
    <lineage>
        <taxon>Eukaryota</taxon>
        <taxon>Fungi</taxon>
        <taxon>Dikarya</taxon>
        <taxon>Ascomycota</taxon>
        <taxon>Pezizomycotina</taxon>
        <taxon>Sordariomycetes</taxon>
        <taxon>Sordariomycetidae</taxon>
        <taxon>Sordariales</taxon>
        <taxon>Podosporaceae</taxon>
        <taxon>Triangularia</taxon>
    </lineage>
</organism>
<comment type="subcellular location">
    <subcellularLocation>
        <location evidence="1">Mitochondrion matrix</location>
    </subcellularLocation>
</comment>
<reference evidence="7" key="2">
    <citation type="submission" date="2023-05" db="EMBL/GenBank/DDBJ databases">
        <authorList>
            <consortium name="Lawrence Berkeley National Laboratory"/>
            <person name="Steindorff A."/>
            <person name="Hensen N."/>
            <person name="Bonometti L."/>
            <person name="Westerberg I."/>
            <person name="Brannstrom I.O."/>
            <person name="Guillou S."/>
            <person name="Cros-Aarteil S."/>
            <person name="Calhoun S."/>
            <person name="Haridas S."/>
            <person name="Kuo A."/>
            <person name="Mondo S."/>
            <person name="Pangilinan J."/>
            <person name="Riley R."/>
            <person name="Labutti K."/>
            <person name="Andreopoulos B."/>
            <person name="Lipzen A."/>
            <person name="Chen C."/>
            <person name="Yanf M."/>
            <person name="Daum C."/>
            <person name="Ng V."/>
            <person name="Clum A."/>
            <person name="Ohm R."/>
            <person name="Martin F."/>
            <person name="Silar P."/>
            <person name="Natvig D."/>
            <person name="Lalanne C."/>
            <person name="Gautier V."/>
            <person name="Ament-Velasquez S.L."/>
            <person name="Kruys A."/>
            <person name="Hutchinson M.I."/>
            <person name="Powell A.J."/>
            <person name="Barry K."/>
            <person name="Miller A.N."/>
            <person name="Grigoriev I.V."/>
            <person name="Debuchy R."/>
            <person name="Gladieux P."/>
            <person name="Thoren M.H."/>
            <person name="Johannesson H."/>
        </authorList>
    </citation>
    <scope>NUCLEOTIDE SEQUENCE</scope>
    <source>
        <strain evidence="7">CBS 315.58</strain>
    </source>
</reference>
<evidence type="ECO:0000256" key="6">
    <source>
        <dbReference type="SAM" id="MobiDB-lite"/>
    </source>
</evidence>
<proteinExistence type="inferred from homology"/>
<comment type="similarity">
    <text evidence="4">Belongs to the GcvT family. CAF17/IBA57 subfamily.</text>
</comment>